<dbReference type="Pfam" id="PF00874">
    <property type="entry name" value="PRD"/>
    <property type="match status" value="1"/>
</dbReference>
<dbReference type="Pfam" id="PF08280">
    <property type="entry name" value="HTH_Mga"/>
    <property type="match status" value="1"/>
</dbReference>
<dbReference type="PANTHER" id="PTHR30185:SF18">
    <property type="entry name" value="TRANSCRIPTIONAL REGULATOR MTLR"/>
    <property type="match status" value="1"/>
</dbReference>
<dbReference type="InterPro" id="IPR036634">
    <property type="entry name" value="PRD_sf"/>
</dbReference>
<dbReference type="GO" id="GO:0006355">
    <property type="term" value="P:regulation of DNA-templated transcription"/>
    <property type="evidence" value="ECO:0007669"/>
    <property type="project" value="InterPro"/>
</dbReference>
<evidence type="ECO:0000256" key="4">
    <source>
        <dbReference type="ARBA" id="ARBA00023163"/>
    </source>
</evidence>
<evidence type="ECO:0000256" key="3">
    <source>
        <dbReference type="ARBA" id="ARBA00023159"/>
    </source>
</evidence>
<dbReference type="AlphaFoldDB" id="A0A243CVJ3"/>
<dbReference type="PANTHER" id="PTHR30185">
    <property type="entry name" value="CRYPTIC BETA-GLUCOSIDE BGL OPERON ANTITERMINATOR"/>
    <property type="match status" value="1"/>
</dbReference>
<keyword evidence="3" id="KW-0010">Activator</keyword>
<reference evidence="6 7" key="1">
    <citation type="submission" date="2016-10" db="EMBL/GenBank/DDBJ databases">
        <title>Comparative genomics of Bacillus thuringiensis reveals a path to pathogens against multiple invertebrate hosts.</title>
        <authorList>
            <person name="Zheng J."/>
            <person name="Gao Q."/>
            <person name="Liu H."/>
            <person name="Peng D."/>
            <person name="Ruan L."/>
            <person name="Sun M."/>
        </authorList>
    </citation>
    <scope>NUCLEOTIDE SEQUENCE [LARGE SCALE GENOMIC DNA]</scope>
    <source>
        <strain evidence="6">BGSC 4CE1</strain>
    </source>
</reference>
<evidence type="ECO:0000259" key="5">
    <source>
        <dbReference type="PROSITE" id="PS51372"/>
    </source>
</evidence>
<evidence type="ECO:0000256" key="1">
    <source>
        <dbReference type="ARBA" id="ARBA00022737"/>
    </source>
</evidence>
<keyword evidence="1" id="KW-0677">Repeat</keyword>
<dbReference type="InterPro" id="IPR011608">
    <property type="entry name" value="PRD"/>
</dbReference>
<dbReference type="SUPFAM" id="SSF63520">
    <property type="entry name" value="PTS-regulatory domain, PRD"/>
    <property type="match status" value="2"/>
</dbReference>
<dbReference type="Pfam" id="PF05043">
    <property type="entry name" value="Mga"/>
    <property type="match status" value="1"/>
</dbReference>
<accession>A0A243CVJ3</accession>
<organism evidence="6 7">
    <name type="scientific">Bacillus thuringiensis serovar vazensis</name>
    <dbReference type="NCBI Taxonomy" id="180867"/>
    <lineage>
        <taxon>Bacteria</taxon>
        <taxon>Bacillati</taxon>
        <taxon>Bacillota</taxon>
        <taxon>Bacilli</taxon>
        <taxon>Bacillales</taxon>
        <taxon>Bacillaceae</taxon>
        <taxon>Bacillus</taxon>
        <taxon>Bacillus cereus group</taxon>
    </lineage>
</organism>
<dbReference type="EMBL" id="NFDQ01000067">
    <property type="protein sequence ID" value="OTY74271.1"/>
    <property type="molecule type" value="Genomic_DNA"/>
</dbReference>
<evidence type="ECO:0000256" key="2">
    <source>
        <dbReference type="ARBA" id="ARBA00023015"/>
    </source>
</evidence>
<dbReference type="Gene3D" id="1.10.1790.10">
    <property type="entry name" value="PRD domain"/>
    <property type="match status" value="1"/>
</dbReference>
<dbReference type="Gene3D" id="3.40.50.2300">
    <property type="match status" value="1"/>
</dbReference>
<comment type="caution">
    <text evidence="6">The sequence shown here is derived from an EMBL/GenBank/DDBJ whole genome shotgun (WGS) entry which is preliminary data.</text>
</comment>
<evidence type="ECO:0000313" key="7">
    <source>
        <dbReference type="Proteomes" id="UP000194911"/>
    </source>
</evidence>
<protein>
    <submittedName>
        <fullName evidence="6">Capsule biosynthesis protein</fullName>
    </submittedName>
</protein>
<keyword evidence="2" id="KW-0805">Transcription regulation</keyword>
<name>A0A243CVJ3_BACTU</name>
<dbReference type="InterPro" id="IPR007737">
    <property type="entry name" value="Mga_HTH"/>
</dbReference>
<keyword evidence="4" id="KW-0804">Transcription</keyword>
<sequence>MEDKMEIKEFLTENEPDIKRKIQILELISKEKKWYTYNEIATDIQASHKTIKNDLIYIKESLPKTWNVNIKKGYGVQIEIPFHSSIREVVSSLVKKSLTFQILDTIFNHKSSTVHMLAEKLYSQPNKVAKIVKKIDNEIRQFGLEIRKKPVRIIGVEAKILYLFTKLYSSIFFNGEWPFQHSQEIVNNFINEIEKQLKIRFTVDSKHQFSYFIAILLIRKQQGYTAELKNPFSKFNINTPLYKHISTVVEQSKNKFNVIFSINEKIILTIVLKSLNYRYLYPIKEKTQEIKNFHKQEISVYKIVKDFIIMLDDKLGTCFIEDEEFIYDLILHFRRTLYLLHIYSYIKPKEEAVNKYMQYKYRQTFLKVKEVYNIWIQKHQIADYVPSEEIVNIVLQIEAARIQNKITSKKVLVITKERDCWKKYIIAVLKEKFSGKLEFISFSSSENLRENELAEAQRIDFVISTIPLSLKSNPVIQIQPILTERDISNIQYYVNQ</sequence>
<dbReference type="InterPro" id="IPR013199">
    <property type="entry name" value="HTH_Mga_DNA-bd_dom"/>
</dbReference>
<evidence type="ECO:0000313" key="6">
    <source>
        <dbReference type="EMBL" id="OTY74271.1"/>
    </source>
</evidence>
<dbReference type="Proteomes" id="UP000194911">
    <property type="component" value="Unassembled WGS sequence"/>
</dbReference>
<proteinExistence type="predicted"/>
<feature type="domain" description="PRD" evidence="5">
    <location>
        <begin position="295"/>
        <end position="407"/>
    </location>
</feature>
<feature type="domain" description="PRD" evidence="5">
    <location>
        <begin position="177"/>
        <end position="282"/>
    </location>
</feature>
<dbReference type="InterPro" id="IPR050661">
    <property type="entry name" value="BglG_antiterminators"/>
</dbReference>
<gene>
    <name evidence="6" type="ORF">BK749_15895</name>
</gene>
<dbReference type="InterPro" id="IPR036388">
    <property type="entry name" value="WH-like_DNA-bd_sf"/>
</dbReference>
<dbReference type="Gene3D" id="1.10.10.10">
    <property type="entry name" value="Winged helix-like DNA-binding domain superfamily/Winged helix DNA-binding domain"/>
    <property type="match status" value="1"/>
</dbReference>
<dbReference type="PROSITE" id="PS51372">
    <property type="entry name" value="PRD_2"/>
    <property type="match status" value="2"/>
</dbReference>